<dbReference type="EMBL" id="BPLQ01003223">
    <property type="protein sequence ID" value="GIX98756.1"/>
    <property type="molecule type" value="Genomic_DNA"/>
</dbReference>
<name>A0AAV4PSD9_9ARAC</name>
<accession>A0AAV4PSD9</accession>
<feature type="signal peptide" evidence="2">
    <location>
        <begin position="1"/>
        <end position="17"/>
    </location>
</feature>
<evidence type="ECO:0000256" key="2">
    <source>
        <dbReference type="SAM" id="SignalP"/>
    </source>
</evidence>
<organism evidence="3 4">
    <name type="scientific">Caerostris darwini</name>
    <dbReference type="NCBI Taxonomy" id="1538125"/>
    <lineage>
        <taxon>Eukaryota</taxon>
        <taxon>Metazoa</taxon>
        <taxon>Ecdysozoa</taxon>
        <taxon>Arthropoda</taxon>
        <taxon>Chelicerata</taxon>
        <taxon>Arachnida</taxon>
        <taxon>Araneae</taxon>
        <taxon>Araneomorphae</taxon>
        <taxon>Entelegynae</taxon>
        <taxon>Araneoidea</taxon>
        <taxon>Araneidae</taxon>
        <taxon>Caerostris</taxon>
    </lineage>
</organism>
<feature type="region of interest" description="Disordered" evidence="1">
    <location>
        <begin position="97"/>
        <end position="131"/>
    </location>
</feature>
<feature type="compositionally biased region" description="Basic and acidic residues" evidence="1">
    <location>
        <begin position="610"/>
        <end position="623"/>
    </location>
</feature>
<evidence type="ECO:0000313" key="4">
    <source>
        <dbReference type="Proteomes" id="UP001054837"/>
    </source>
</evidence>
<feature type="compositionally biased region" description="Basic and acidic residues" evidence="1">
    <location>
        <begin position="428"/>
        <end position="476"/>
    </location>
</feature>
<evidence type="ECO:0000256" key="1">
    <source>
        <dbReference type="SAM" id="MobiDB-lite"/>
    </source>
</evidence>
<proteinExistence type="predicted"/>
<feature type="region of interest" description="Disordered" evidence="1">
    <location>
        <begin position="637"/>
        <end position="673"/>
    </location>
</feature>
<feature type="compositionally biased region" description="Polar residues" evidence="1">
    <location>
        <begin position="119"/>
        <end position="131"/>
    </location>
</feature>
<comment type="caution">
    <text evidence="3">The sequence shown here is derived from an EMBL/GenBank/DDBJ whole genome shotgun (WGS) entry which is preliminary data.</text>
</comment>
<sequence>MTLFIFFVLLISSSGYANPEERREPQYSPASSIHHEPTYASASEMSAYPQHLDLDTLKSMPLVILHPRTPITFNMIQGESMKDLYKSLTPERIVKLLQSASSSSPREKVSSSDRGSPRQAKNLNFESSQTRSLPFNGFQSFLPRMPSASTMFSRPFHQHPSGNGWQERFRSSFSNMFSFAKPFSGMAATHRPAYMPFHQPRPFGPFPQPLHQSPTNMFNQFQQVHPLQQEQFASAASYGHPTKLQLGSYFNPFRHGPLSHHQYGGDLATSGSTLMSHRIVPASSHRFANYVSTVPRHKPLFNNIGGLKGASLEISNAFADFTDSHEHGPEVSQKFGSVGHTMNKFLEMMGLGANGGISMDEEEGFGGAGSWASMDPSPISRSLDFYPGYGNQAHLEDIDDFPIFLEDITEKFLTKMNLTHLLSNNSKIPDKMSEKNATDEKTSAKKMPENTEEMKMKSEKMTKKPDKPTETKKDSSVHTADVFSIFDTQYVQAQPLEMLHSKSKSSDGKQDSRSKYYVSLNGDKKKTHIFSDDKVISSADEKKMSSDADHMKTTAAVPAINYKVPTTQSTVSPQDRVLPVMSFRTFPSRPQNERAPDPPKYSPAQPIMSHHHESEDNPNKLVNDDILRPWIPVSSGQGYVEKRPKPLVDISKNSDQPKGLKIVEQVLSGASRT</sequence>
<protein>
    <submittedName>
        <fullName evidence="3">Uncharacterized protein</fullName>
    </submittedName>
</protein>
<reference evidence="3 4" key="1">
    <citation type="submission" date="2021-06" db="EMBL/GenBank/DDBJ databases">
        <title>Caerostris darwini draft genome.</title>
        <authorList>
            <person name="Kono N."/>
            <person name="Arakawa K."/>
        </authorList>
    </citation>
    <scope>NUCLEOTIDE SEQUENCE [LARGE SCALE GENOMIC DNA]</scope>
</reference>
<dbReference type="AlphaFoldDB" id="A0AAV4PSD9"/>
<gene>
    <name evidence="3" type="primary">AVEN_36400_1</name>
    <name evidence="3" type="ORF">CDAR_451041</name>
</gene>
<evidence type="ECO:0000313" key="3">
    <source>
        <dbReference type="EMBL" id="GIX98756.1"/>
    </source>
</evidence>
<keyword evidence="4" id="KW-1185">Reference proteome</keyword>
<dbReference type="Proteomes" id="UP001054837">
    <property type="component" value="Unassembled WGS sequence"/>
</dbReference>
<feature type="region of interest" description="Disordered" evidence="1">
    <location>
        <begin position="586"/>
        <end position="623"/>
    </location>
</feature>
<feature type="chain" id="PRO_5043416609" evidence="2">
    <location>
        <begin position="18"/>
        <end position="673"/>
    </location>
</feature>
<keyword evidence="2" id="KW-0732">Signal</keyword>
<feature type="region of interest" description="Disordered" evidence="1">
    <location>
        <begin position="427"/>
        <end position="476"/>
    </location>
</feature>